<sequence length="54" mass="6236">MNDEFGCHQISKRKDVSKYELNDYISKGWTLLKVTVGESEKPFTVGWDETNSSH</sequence>
<name>A0ABU5IWF5_9BACI</name>
<keyword evidence="2" id="KW-1185">Reference proteome</keyword>
<reference evidence="1 2" key="1">
    <citation type="submission" date="2023-11" db="EMBL/GenBank/DDBJ databases">
        <title>Bacillus jintuensis, isolated from a mudflat on the Beibu Gulf coast.</title>
        <authorList>
            <person name="Li M."/>
        </authorList>
    </citation>
    <scope>NUCLEOTIDE SEQUENCE [LARGE SCALE GENOMIC DNA]</scope>
    <source>
        <strain evidence="1 2">31A1R</strain>
    </source>
</reference>
<evidence type="ECO:0000313" key="1">
    <source>
        <dbReference type="EMBL" id="MDZ5471493.1"/>
    </source>
</evidence>
<dbReference type="EMBL" id="JAXOFX010000003">
    <property type="protein sequence ID" value="MDZ5471493.1"/>
    <property type="molecule type" value="Genomic_DNA"/>
</dbReference>
<accession>A0ABU5IWF5</accession>
<evidence type="ECO:0008006" key="3">
    <source>
        <dbReference type="Google" id="ProtNLM"/>
    </source>
</evidence>
<comment type="caution">
    <text evidence="1">The sequence shown here is derived from an EMBL/GenBank/DDBJ whole genome shotgun (WGS) entry which is preliminary data.</text>
</comment>
<dbReference type="Proteomes" id="UP001290455">
    <property type="component" value="Unassembled WGS sequence"/>
</dbReference>
<protein>
    <recommendedName>
        <fullName evidence="3">DUF4177 domain-containing protein</fullName>
    </recommendedName>
</protein>
<proteinExistence type="predicted"/>
<organism evidence="1 2">
    <name type="scientific">Robertmurraya mangrovi</name>
    <dbReference type="NCBI Taxonomy" id="3098077"/>
    <lineage>
        <taxon>Bacteria</taxon>
        <taxon>Bacillati</taxon>
        <taxon>Bacillota</taxon>
        <taxon>Bacilli</taxon>
        <taxon>Bacillales</taxon>
        <taxon>Bacillaceae</taxon>
        <taxon>Robertmurraya</taxon>
    </lineage>
</organism>
<gene>
    <name evidence="1" type="ORF">SM124_07000</name>
</gene>
<dbReference type="RefSeq" id="WP_322445786.1">
    <property type="nucleotide sequence ID" value="NZ_JAXOFX010000003.1"/>
</dbReference>
<evidence type="ECO:0000313" key="2">
    <source>
        <dbReference type="Proteomes" id="UP001290455"/>
    </source>
</evidence>